<dbReference type="Proteomes" id="UP000462014">
    <property type="component" value="Unassembled WGS sequence"/>
</dbReference>
<dbReference type="InterPro" id="IPR002686">
    <property type="entry name" value="Transposase_17"/>
</dbReference>
<accession>A0A7K1SW45</accession>
<dbReference type="GO" id="GO:0006313">
    <property type="term" value="P:DNA transposition"/>
    <property type="evidence" value="ECO:0007669"/>
    <property type="project" value="InterPro"/>
</dbReference>
<protein>
    <submittedName>
        <fullName evidence="2">IS200/IS605 family transposase</fullName>
    </submittedName>
</protein>
<gene>
    <name evidence="2" type="primary">tnpA</name>
    <name evidence="2" type="ORF">GO621_08410</name>
</gene>
<dbReference type="SMART" id="SM01321">
    <property type="entry name" value="Y1_Tnp"/>
    <property type="match status" value="1"/>
</dbReference>
<sequence length="144" mass="16724">MPYTKVLIHFIWATKNREPLITKPLKPLLLQHIKANSIKKEIFIDTLNCVSDHVHLLVSLGKEQTIAKAAMLIKGESSFWANKQNLVKSKFEWQDKYIALSVSYSAIDKVRAYIANQETHHQKKTFAQEYEEFLEAHHFQKGFA</sequence>
<dbReference type="Pfam" id="PF01797">
    <property type="entry name" value="Y1_Tnp"/>
    <property type="match status" value="1"/>
</dbReference>
<reference evidence="2 3" key="1">
    <citation type="submission" date="2019-12" db="EMBL/GenBank/DDBJ databases">
        <title>Mucilaginibacter sp. HMF7410 genome sequencing and assembly.</title>
        <authorList>
            <person name="Kang H."/>
            <person name="Cha I."/>
            <person name="Kim H."/>
            <person name="Joh K."/>
        </authorList>
    </citation>
    <scope>NUCLEOTIDE SEQUENCE [LARGE SCALE GENOMIC DNA]</scope>
    <source>
        <strain evidence="2 3">HMF7410</strain>
    </source>
</reference>
<dbReference type="Gene3D" id="3.30.70.1290">
    <property type="entry name" value="Transposase IS200-like"/>
    <property type="match status" value="1"/>
</dbReference>
<evidence type="ECO:0000313" key="3">
    <source>
        <dbReference type="Proteomes" id="UP000462014"/>
    </source>
</evidence>
<feature type="domain" description="Transposase IS200-like" evidence="1">
    <location>
        <begin position="3"/>
        <end position="117"/>
    </location>
</feature>
<dbReference type="SUPFAM" id="SSF143422">
    <property type="entry name" value="Transposase IS200-like"/>
    <property type="match status" value="1"/>
</dbReference>
<dbReference type="InterPro" id="IPR036515">
    <property type="entry name" value="Transposase_17_sf"/>
</dbReference>
<dbReference type="PANTHER" id="PTHR33360:SF2">
    <property type="entry name" value="TRANSPOSASE FOR INSERTION SEQUENCE ELEMENT IS200"/>
    <property type="match status" value="1"/>
</dbReference>
<organism evidence="2 3">
    <name type="scientific">Mucilaginibacter arboris</name>
    <dbReference type="NCBI Taxonomy" id="2682090"/>
    <lineage>
        <taxon>Bacteria</taxon>
        <taxon>Pseudomonadati</taxon>
        <taxon>Bacteroidota</taxon>
        <taxon>Sphingobacteriia</taxon>
        <taxon>Sphingobacteriales</taxon>
        <taxon>Sphingobacteriaceae</taxon>
        <taxon>Mucilaginibacter</taxon>
    </lineage>
</organism>
<comment type="caution">
    <text evidence="2">The sequence shown here is derived from an EMBL/GenBank/DDBJ whole genome shotgun (WGS) entry which is preliminary data.</text>
</comment>
<proteinExistence type="predicted"/>
<evidence type="ECO:0000313" key="2">
    <source>
        <dbReference type="EMBL" id="MVN21559.1"/>
    </source>
</evidence>
<evidence type="ECO:0000259" key="1">
    <source>
        <dbReference type="SMART" id="SM01321"/>
    </source>
</evidence>
<dbReference type="RefSeq" id="WP_157565978.1">
    <property type="nucleotide sequence ID" value="NZ_WPIK01000006.1"/>
</dbReference>
<dbReference type="PANTHER" id="PTHR33360">
    <property type="entry name" value="TRANSPOSASE FOR INSERTION SEQUENCE ELEMENT IS200"/>
    <property type="match status" value="1"/>
</dbReference>
<dbReference type="GO" id="GO:0003677">
    <property type="term" value="F:DNA binding"/>
    <property type="evidence" value="ECO:0007669"/>
    <property type="project" value="InterPro"/>
</dbReference>
<dbReference type="GO" id="GO:0004803">
    <property type="term" value="F:transposase activity"/>
    <property type="evidence" value="ECO:0007669"/>
    <property type="project" value="InterPro"/>
</dbReference>
<dbReference type="EMBL" id="WPIK01000006">
    <property type="protein sequence ID" value="MVN21559.1"/>
    <property type="molecule type" value="Genomic_DNA"/>
</dbReference>
<name>A0A7K1SW45_9SPHI</name>
<dbReference type="NCBIfam" id="NF033573">
    <property type="entry name" value="transpos_IS200"/>
    <property type="match status" value="1"/>
</dbReference>
<dbReference type="AlphaFoldDB" id="A0A7K1SW45"/>
<keyword evidence="3" id="KW-1185">Reference proteome</keyword>